<dbReference type="OrthoDB" id="5344169at2759"/>
<evidence type="ECO:0000259" key="3">
    <source>
        <dbReference type="PROSITE" id="PS50888"/>
    </source>
</evidence>
<feature type="domain" description="BHLH" evidence="3">
    <location>
        <begin position="601"/>
        <end position="651"/>
    </location>
</feature>
<dbReference type="Pfam" id="PF00010">
    <property type="entry name" value="HLH"/>
    <property type="match status" value="1"/>
</dbReference>
<dbReference type="KEGG" id="slb:AWJ20_1507"/>
<keyword evidence="1" id="KW-0175">Coiled coil</keyword>
<feature type="compositionally biased region" description="Polar residues" evidence="2">
    <location>
        <begin position="490"/>
        <end position="500"/>
    </location>
</feature>
<dbReference type="Proteomes" id="UP000189580">
    <property type="component" value="Chromosome a"/>
</dbReference>
<dbReference type="SUPFAM" id="SSF47459">
    <property type="entry name" value="HLH, helix-loop-helix DNA-binding domain"/>
    <property type="match status" value="1"/>
</dbReference>
<keyword evidence="5" id="KW-1185">Reference proteome</keyword>
<feature type="region of interest" description="Disordered" evidence="2">
    <location>
        <begin position="1"/>
        <end position="200"/>
    </location>
</feature>
<dbReference type="GeneID" id="30033317"/>
<sequence>MIPPNEWPYDSVGISPIGGRDNQDPNLMSVDMQSFLEFSSNHGDSPNPANSMSGQHGSDFNDFLFHGYQDQQTGVAGASPAGSVPNDRDSNQNHQQIGSGQLDQGHFSPHYAQQSQQQHSHSLQHHQQQQQQQHHQHQQQQQQQQQHQQNQQHQRQQQQQHHEQQQHHQQNHEQFQSFETDQAQSHVPEQTSSSVNPNDVFRSPAVLASVGNGPNNAVLPSADDINFTPLLSPSVEAPFISQGPPDFSMPASYFSPMNSPGVDMGSSPAIDQQFQSLPSQHQQIQPRPAVTSNNSGSSTSTIRTPASGSSTPTGATPVSSSSSRRSRTTPILGPSNGRTGAGGATTITSGRVAKNSPVIKPVKRKGSQASVSTAPGTANNSSNSTSPADEDSPETIAEFMMPPPPNRARSSITSTSSTTSSASSSSIIEPSTPVTPASLMNLGPGARMNQQFQNSASTEDRLQNAIRTTVNISSRKPSVSSVNSRNGGSATNSPLGTPTTAIMPKPPGSANITPNGGAGTISTGTANSGRQWGSRSSSVSASPVLKPKVYSPGISPQIHPNISTDLSALLASKSNYQNIIEGTHNQLGLSYPDHLSAGLASKKASHKLAEQGRRNRINNALSELAGLISPDAPPNSKADTVESAIVYIKKVQKEVADLKEELAHYKALKKEPAES</sequence>
<feature type="compositionally biased region" description="Polar residues" evidence="2">
    <location>
        <begin position="36"/>
        <end position="58"/>
    </location>
</feature>
<evidence type="ECO:0000256" key="2">
    <source>
        <dbReference type="SAM" id="MobiDB-lite"/>
    </source>
</evidence>
<feature type="compositionally biased region" description="Polar residues" evidence="2">
    <location>
        <begin position="178"/>
        <end position="197"/>
    </location>
</feature>
<dbReference type="PROSITE" id="PS50888">
    <property type="entry name" value="BHLH"/>
    <property type="match status" value="1"/>
</dbReference>
<feature type="compositionally biased region" description="Low complexity" evidence="2">
    <location>
        <begin position="470"/>
        <end position="489"/>
    </location>
</feature>
<feature type="compositionally biased region" description="Polar residues" evidence="2">
    <location>
        <begin position="510"/>
        <end position="527"/>
    </location>
</feature>
<accession>A0A167DS40</accession>
<feature type="region of interest" description="Disordered" evidence="2">
    <location>
        <begin position="468"/>
        <end position="544"/>
    </location>
</feature>
<dbReference type="GO" id="GO:0046983">
    <property type="term" value="F:protein dimerization activity"/>
    <property type="evidence" value="ECO:0007669"/>
    <property type="project" value="InterPro"/>
</dbReference>
<dbReference type="AlphaFoldDB" id="A0A167DS40"/>
<evidence type="ECO:0000256" key="1">
    <source>
        <dbReference type="SAM" id="Coils"/>
    </source>
</evidence>
<feature type="compositionally biased region" description="Polar residues" evidence="2">
    <location>
        <begin position="92"/>
        <end position="102"/>
    </location>
</feature>
<evidence type="ECO:0000313" key="4">
    <source>
        <dbReference type="EMBL" id="ANB13225.1"/>
    </source>
</evidence>
<proteinExistence type="predicted"/>
<feature type="compositionally biased region" description="Low complexity" evidence="2">
    <location>
        <begin position="410"/>
        <end position="436"/>
    </location>
</feature>
<dbReference type="EMBL" id="CP014501">
    <property type="protein sequence ID" value="ANB13225.1"/>
    <property type="molecule type" value="Genomic_DNA"/>
</dbReference>
<protein>
    <submittedName>
        <fullName evidence="4">HLH transcription factor (PalcA)</fullName>
    </submittedName>
</protein>
<dbReference type="InterPro" id="IPR036638">
    <property type="entry name" value="HLH_DNA-bd_sf"/>
</dbReference>
<feature type="region of interest" description="Disordered" evidence="2">
    <location>
        <begin position="275"/>
        <end position="445"/>
    </location>
</feature>
<dbReference type="SMART" id="SM00353">
    <property type="entry name" value="HLH"/>
    <property type="match status" value="1"/>
</dbReference>
<feature type="compositionally biased region" description="Low complexity" evidence="2">
    <location>
        <begin position="372"/>
        <end position="387"/>
    </location>
</feature>
<reference evidence="4 5" key="1">
    <citation type="submission" date="2016-02" db="EMBL/GenBank/DDBJ databases">
        <title>Complete genome sequence and transcriptome regulation of the pentose utilising yeast Sugiyamaella lignohabitans.</title>
        <authorList>
            <person name="Bellasio M."/>
            <person name="Peymann A."/>
            <person name="Valli M."/>
            <person name="Sipitzky M."/>
            <person name="Graf A."/>
            <person name="Sauer M."/>
            <person name="Marx H."/>
            <person name="Mattanovich D."/>
        </authorList>
    </citation>
    <scope>NUCLEOTIDE SEQUENCE [LARGE SCALE GENOMIC DNA]</scope>
    <source>
        <strain evidence="4 5">CBS 10342</strain>
    </source>
</reference>
<gene>
    <name evidence="4" type="ORF">AWJ20_1507</name>
</gene>
<dbReference type="InterPro" id="IPR011598">
    <property type="entry name" value="bHLH_dom"/>
</dbReference>
<feature type="compositionally biased region" description="Low complexity" evidence="2">
    <location>
        <begin position="113"/>
        <end position="159"/>
    </location>
</feature>
<feature type="coiled-coil region" evidence="1">
    <location>
        <begin position="641"/>
        <end position="668"/>
    </location>
</feature>
<name>A0A167DS40_9ASCO</name>
<dbReference type="RefSeq" id="XP_018735702.1">
    <property type="nucleotide sequence ID" value="XM_018878394.1"/>
</dbReference>
<organism evidence="4 5">
    <name type="scientific">Sugiyamaella lignohabitans</name>
    <dbReference type="NCBI Taxonomy" id="796027"/>
    <lineage>
        <taxon>Eukaryota</taxon>
        <taxon>Fungi</taxon>
        <taxon>Dikarya</taxon>
        <taxon>Ascomycota</taxon>
        <taxon>Saccharomycotina</taxon>
        <taxon>Dipodascomycetes</taxon>
        <taxon>Dipodascales</taxon>
        <taxon>Trichomonascaceae</taxon>
        <taxon>Sugiyamaella</taxon>
    </lineage>
</organism>
<feature type="compositionally biased region" description="Low complexity" evidence="2">
    <location>
        <begin position="275"/>
        <end position="323"/>
    </location>
</feature>
<dbReference type="Gene3D" id="4.10.280.10">
    <property type="entry name" value="Helix-loop-helix DNA-binding domain"/>
    <property type="match status" value="1"/>
</dbReference>
<feature type="compositionally biased region" description="Low complexity" evidence="2">
    <location>
        <begin position="528"/>
        <end position="542"/>
    </location>
</feature>
<evidence type="ECO:0000313" key="5">
    <source>
        <dbReference type="Proteomes" id="UP000189580"/>
    </source>
</evidence>